<name>A0AAW1N0Y7_POPJA</name>
<dbReference type="PANTHER" id="PTHR11439">
    <property type="entry name" value="GAG-POL-RELATED RETROTRANSPOSON"/>
    <property type="match status" value="1"/>
</dbReference>
<accession>A0AAW1N0Y7</accession>
<feature type="region of interest" description="Disordered" evidence="1">
    <location>
        <begin position="1"/>
        <end position="23"/>
    </location>
</feature>
<dbReference type="EMBL" id="JASPKY010000022">
    <property type="protein sequence ID" value="KAK9752245.1"/>
    <property type="molecule type" value="Genomic_DNA"/>
</dbReference>
<keyword evidence="3" id="KW-1185">Reference proteome</keyword>
<evidence type="ECO:0000256" key="1">
    <source>
        <dbReference type="SAM" id="MobiDB-lite"/>
    </source>
</evidence>
<dbReference type="Proteomes" id="UP001458880">
    <property type="component" value="Unassembled WGS sequence"/>
</dbReference>
<evidence type="ECO:0000313" key="2">
    <source>
        <dbReference type="EMBL" id="KAK9752245.1"/>
    </source>
</evidence>
<dbReference type="AlphaFoldDB" id="A0AAW1N0Y7"/>
<reference evidence="2 3" key="1">
    <citation type="journal article" date="2024" name="BMC Genomics">
        <title>De novo assembly and annotation of Popillia japonica's genome with initial clues to its potential as an invasive pest.</title>
        <authorList>
            <person name="Cucini C."/>
            <person name="Boschi S."/>
            <person name="Funari R."/>
            <person name="Cardaioli E."/>
            <person name="Iannotti N."/>
            <person name="Marturano G."/>
            <person name="Paoli F."/>
            <person name="Bruttini M."/>
            <person name="Carapelli A."/>
            <person name="Frati F."/>
            <person name="Nardi F."/>
        </authorList>
    </citation>
    <scope>NUCLEOTIDE SEQUENCE [LARGE SCALE GENOMIC DNA]</scope>
    <source>
        <strain evidence="2">DMR45628</strain>
    </source>
</reference>
<feature type="compositionally biased region" description="Polar residues" evidence="1">
    <location>
        <begin position="10"/>
        <end position="23"/>
    </location>
</feature>
<sequence>MKTPMERNCDMQQTDENSEPSVTAQKPVRELIGCLMYLMLATRPDLSISINLCSRQQQNPTETLWKNLKRILRYLKGTINYGLFFSKEDSGTIKGYADSDWGGDQKDRKSTTGYMFQTFGATVCWNTRKQNSLQYAGTPESRTQLHYRRPRRNILL</sequence>
<evidence type="ECO:0000313" key="3">
    <source>
        <dbReference type="Proteomes" id="UP001458880"/>
    </source>
</evidence>
<protein>
    <submittedName>
        <fullName evidence="2">Uncharacterized protein</fullName>
    </submittedName>
</protein>
<gene>
    <name evidence="2" type="ORF">QE152_g4344</name>
</gene>
<organism evidence="2 3">
    <name type="scientific">Popillia japonica</name>
    <name type="common">Japanese beetle</name>
    <dbReference type="NCBI Taxonomy" id="7064"/>
    <lineage>
        <taxon>Eukaryota</taxon>
        <taxon>Metazoa</taxon>
        <taxon>Ecdysozoa</taxon>
        <taxon>Arthropoda</taxon>
        <taxon>Hexapoda</taxon>
        <taxon>Insecta</taxon>
        <taxon>Pterygota</taxon>
        <taxon>Neoptera</taxon>
        <taxon>Endopterygota</taxon>
        <taxon>Coleoptera</taxon>
        <taxon>Polyphaga</taxon>
        <taxon>Scarabaeiformia</taxon>
        <taxon>Scarabaeidae</taxon>
        <taxon>Rutelinae</taxon>
        <taxon>Popillia</taxon>
    </lineage>
</organism>
<proteinExistence type="predicted"/>
<comment type="caution">
    <text evidence="2">The sequence shown here is derived from an EMBL/GenBank/DDBJ whole genome shotgun (WGS) entry which is preliminary data.</text>
</comment>
<dbReference type="PANTHER" id="PTHR11439:SF483">
    <property type="entry name" value="PEPTIDE SYNTHASE GLIP-LIKE, PUTATIVE (AFU_ORTHOLOGUE AFUA_3G12920)-RELATED"/>
    <property type="match status" value="1"/>
</dbReference>